<dbReference type="EMBL" id="JAAATY010000004">
    <property type="protein sequence ID" value="NRN64566.1"/>
    <property type="molecule type" value="Genomic_DNA"/>
</dbReference>
<keyword evidence="4" id="KW-1185">Reference proteome</keyword>
<comment type="caution">
    <text evidence="3">The sequence shown here is derived from an EMBL/GenBank/DDBJ whole genome shotgun (WGS) entry which is preliminary data.</text>
</comment>
<feature type="compositionally biased region" description="Low complexity" evidence="1">
    <location>
        <begin position="59"/>
        <end position="85"/>
    </location>
</feature>
<gene>
    <name evidence="3" type="ORF">GC106_17720</name>
</gene>
<dbReference type="Proteomes" id="UP000763557">
    <property type="component" value="Unassembled WGS sequence"/>
</dbReference>
<keyword evidence="2" id="KW-1133">Transmembrane helix</keyword>
<reference evidence="3 4" key="1">
    <citation type="submission" date="2020-01" db="EMBL/GenBank/DDBJ databases">
        <title>Kibdelosporangium persica a novel Actinomycetes from a hot desert in Iran.</title>
        <authorList>
            <person name="Safaei N."/>
            <person name="Zaburannyi N."/>
            <person name="Mueller R."/>
            <person name="Wink J."/>
        </authorList>
    </citation>
    <scope>NUCLEOTIDE SEQUENCE [LARGE SCALE GENOMIC DNA]</scope>
    <source>
        <strain evidence="3 4">4NS15</strain>
    </source>
</reference>
<name>A0ABX2EZT0_9PSEU</name>
<evidence type="ECO:0000313" key="4">
    <source>
        <dbReference type="Proteomes" id="UP000763557"/>
    </source>
</evidence>
<feature type="compositionally biased region" description="Low complexity" evidence="1">
    <location>
        <begin position="162"/>
        <end position="171"/>
    </location>
</feature>
<evidence type="ECO:0000256" key="2">
    <source>
        <dbReference type="SAM" id="Phobius"/>
    </source>
</evidence>
<feature type="compositionally biased region" description="Pro residues" evidence="1">
    <location>
        <begin position="86"/>
        <end position="102"/>
    </location>
</feature>
<feature type="region of interest" description="Disordered" evidence="1">
    <location>
        <begin position="59"/>
        <end position="102"/>
    </location>
</feature>
<protein>
    <submittedName>
        <fullName evidence="3">HMW subunit of glutenin 1Dx2.2</fullName>
    </submittedName>
</protein>
<accession>A0ABX2EZT0</accession>
<proteinExistence type="predicted"/>
<organism evidence="3 4">
    <name type="scientific">Kibdelosporangium persicum</name>
    <dbReference type="NCBI Taxonomy" id="2698649"/>
    <lineage>
        <taxon>Bacteria</taxon>
        <taxon>Bacillati</taxon>
        <taxon>Actinomycetota</taxon>
        <taxon>Actinomycetes</taxon>
        <taxon>Pseudonocardiales</taxon>
        <taxon>Pseudonocardiaceae</taxon>
        <taxon>Kibdelosporangium</taxon>
    </lineage>
</organism>
<feature type="region of interest" description="Disordered" evidence="1">
    <location>
        <begin position="132"/>
        <end position="183"/>
    </location>
</feature>
<dbReference type="SUPFAM" id="SSF81995">
    <property type="entry name" value="beta-sandwich domain of Sec23/24"/>
    <property type="match status" value="1"/>
</dbReference>
<keyword evidence="2" id="KW-0812">Transmembrane</keyword>
<feature type="transmembrane region" description="Helical" evidence="2">
    <location>
        <begin position="108"/>
        <end position="129"/>
    </location>
</feature>
<keyword evidence="2" id="KW-0472">Membrane</keyword>
<evidence type="ECO:0000256" key="1">
    <source>
        <dbReference type="SAM" id="MobiDB-lite"/>
    </source>
</evidence>
<sequence length="271" mass="27612">MQLALYPVECQRFNEASHIPVTAASGETLRSVLALVMLPLHRVGIRGWGLEVSYPQGPQYGGYQQQPGGYPQQQGGYPQQQGYPQQPGPQQPGYPGQYPPPRKNNNGLIIALAGVAGAAVIALVLVLALSGGDDDSGESADGTGTEKPIGAPEVNVPPPNAGKPTGGSRPSSGGGGGGGASSPEALAETAIGVIESRSTSAIDELACSSSAASELKRELSRLPPGASAELQGVTGSGSTAQARIRLTVQGQNQTITMEMRKSGSNWCASGL</sequence>
<evidence type="ECO:0000313" key="3">
    <source>
        <dbReference type="EMBL" id="NRN64566.1"/>
    </source>
</evidence>